<dbReference type="GO" id="GO:0004497">
    <property type="term" value="F:monooxygenase activity"/>
    <property type="evidence" value="ECO:0007669"/>
    <property type="project" value="UniProtKB-KW"/>
</dbReference>
<organism evidence="8 9">
    <name type="scientific">Hyaloscypha variabilis (strain UAMH 11265 / GT02V1 / F)</name>
    <name type="common">Meliniomyces variabilis</name>
    <dbReference type="NCBI Taxonomy" id="1149755"/>
    <lineage>
        <taxon>Eukaryota</taxon>
        <taxon>Fungi</taxon>
        <taxon>Dikarya</taxon>
        <taxon>Ascomycota</taxon>
        <taxon>Pezizomycotina</taxon>
        <taxon>Leotiomycetes</taxon>
        <taxon>Helotiales</taxon>
        <taxon>Hyaloscyphaceae</taxon>
        <taxon>Hyaloscypha</taxon>
        <taxon>Hyaloscypha variabilis</taxon>
    </lineage>
</organism>
<dbReference type="PRINTS" id="PR00463">
    <property type="entry name" value="EP450I"/>
</dbReference>
<accession>A0A2J6RBB8</accession>
<dbReference type="SUPFAM" id="SSF48264">
    <property type="entry name" value="Cytochrome P450"/>
    <property type="match status" value="1"/>
</dbReference>
<proteinExistence type="inferred from homology"/>
<comment type="cofactor">
    <cofactor evidence="7">
        <name>heme</name>
        <dbReference type="ChEBI" id="CHEBI:30413"/>
    </cofactor>
</comment>
<keyword evidence="9" id="KW-1185">Reference proteome</keyword>
<dbReference type="OrthoDB" id="10029320at2759"/>
<keyword evidence="6" id="KW-0503">Monooxygenase</keyword>
<evidence type="ECO:0000256" key="2">
    <source>
        <dbReference type="ARBA" id="ARBA00022617"/>
    </source>
</evidence>
<gene>
    <name evidence="8" type="ORF">L207DRAFT_434601</name>
</gene>
<keyword evidence="4" id="KW-0560">Oxidoreductase</keyword>
<dbReference type="Proteomes" id="UP000235786">
    <property type="component" value="Unassembled WGS sequence"/>
</dbReference>
<dbReference type="AlphaFoldDB" id="A0A2J6RBB8"/>
<dbReference type="InterPro" id="IPR002401">
    <property type="entry name" value="Cyt_P450_E_grp-I"/>
</dbReference>
<dbReference type="PANTHER" id="PTHR24291">
    <property type="entry name" value="CYTOCHROME P450 FAMILY 4"/>
    <property type="match status" value="1"/>
</dbReference>
<dbReference type="InterPro" id="IPR050196">
    <property type="entry name" value="Cytochrome_P450_Monoox"/>
</dbReference>
<dbReference type="GO" id="GO:0005506">
    <property type="term" value="F:iron ion binding"/>
    <property type="evidence" value="ECO:0007669"/>
    <property type="project" value="InterPro"/>
</dbReference>
<dbReference type="InterPro" id="IPR001128">
    <property type="entry name" value="Cyt_P450"/>
</dbReference>
<evidence type="ECO:0000256" key="3">
    <source>
        <dbReference type="ARBA" id="ARBA00022723"/>
    </source>
</evidence>
<dbReference type="InterPro" id="IPR036396">
    <property type="entry name" value="Cyt_P450_sf"/>
</dbReference>
<keyword evidence="5 7" id="KW-0408">Iron</keyword>
<evidence type="ECO:0000256" key="6">
    <source>
        <dbReference type="ARBA" id="ARBA00023033"/>
    </source>
</evidence>
<evidence type="ECO:0000256" key="4">
    <source>
        <dbReference type="ARBA" id="ARBA00023002"/>
    </source>
</evidence>
<dbReference type="PANTHER" id="PTHR24291:SF50">
    <property type="entry name" value="BIFUNCTIONAL ALBAFLAVENONE MONOOXYGENASE_TERPENE SYNTHASE"/>
    <property type="match status" value="1"/>
</dbReference>
<evidence type="ECO:0000256" key="1">
    <source>
        <dbReference type="ARBA" id="ARBA00010617"/>
    </source>
</evidence>
<dbReference type="GO" id="GO:0016705">
    <property type="term" value="F:oxidoreductase activity, acting on paired donors, with incorporation or reduction of molecular oxygen"/>
    <property type="evidence" value="ECO:0007669"/>
    <property type="project" value="InterPro"/>
</dbReference>
<dbReference type="GO" id="GO:0020037">
    <property type="term" value="F:heme binding"/>
    <property type="evidence" value="ECO:0007669"/>
    <property type="project" value="InterPro"/>
</dbReference>
<dbReference type="Pfam" id="PF00067">
    <property type="entry name" value="p450"/>
    <property type="match status" value="1"/>
</dbReference>
<evidence type="ECO:0000256" key="5">
    <source>
        <dbReference type="ARBA" id="ARBA00023004"/>
    </source>
</evidence>
<sequence length="509" mass="57932">MWFGTIPAIATLFKHCPRDTHPMATMTLLHRKHQLGSIYFLDNWPALSVRQLVINDPAIAAQVSQSSLPKFFLYPKFIAHVTGKKSMILTEGAEWRRARTLFNPGFSLTHLMTLVPSIVDDTQIFHGILSDLSESQKITPIDDLLAKLTVDIMAHIILDHDLNSQTTDNELVNAFKDAVYWTPNSKLIHPIFSLNLVRTFAQWYQARRMDNYIRKVLQDRLALRAKEGGEAKVKAFRRPAIDLAIDAYLLPDESNKELSAGSINREEFEQICIDQMKTFLFAGHDTSSSTLCYIYHMLNLHPDSLAKVRREHDEVFGTSSLAAEAIKANPKLLNELPYTTAVIKETLRLFPPANGSRGGSSSFTLKVDGVEYPTKDTMLWPNVHTMHRRADLWPQPDDFIPERFLPPPHNFQEVTKDAWRPFQKGPRACIGQELAILDIKVIMVMTLRDFDIKAEYEEWDRALGREKPGEMLDGKRGMFGHRAYQQLKATAKPADGMPVRVTRRNNVGD</sequence>
<feature type="binding site" description="axial binding residue" evidence="7">
    <location>
        <position position="429"/>
    </location>
    <ligand>
        <name>heme</name>
        <dbReference type="ChEBI" id="CHEBI:30413"/>
    </ligand>
    <ligandPart>
        <name>Fe</name>
        <dbReference type="ChEBI" id="CHEBI:18248"/>
    </ligandPart>
</feature>
<name>A0A2J6RBB8_HYAVF</name>
<dbReference type="CDD" id="cd11051">
    <property type="entry name" value="CYP59-like"/>
    <property type="match status" value="1"/>
</dbReference>
<reference evidence="8 9" key="1">
    <citation type="submission" date="2016-04" db="EMBL/GenBank/DDBJ databases">
        <title>A degradative enzymes factory behind the ericoid mycorrhizal symbiosis.</title>
        <authorList>
            <consortium name="DOE Joint Genome Institute"/>
            <person name="Martino E."/>
            <person name="Morin E."/>
            <person name="Grelet G."/>
            <person name="Kuo A."/>
            <person name="Kohler A."/>
            <person name="Daghino S."/>
            <person name="Barry K."/>
            <person name="Choi C."/>
            <person name="Cichocki N."/>
            <person name="Clum A."/>
            <person name="Copeland A."/>
            <person name="Hainaut M."/>
            <person name="Haridas S."/>
            <person name="Labutti K."/>
            <person name="Lindquist E."/>
            <person name="Lipzen A."/>
            <person name="Khouja H.-R."/>
            <person name="Murat C."/>
            <person name="Ohm R."/>
            <person name="Olson A."/>
            <person name="Spatafora J."/>
            <person name="Veneault-Fourrey C."/>
            <person name="Henrissat B."/>
            <person name="Grigoriev I."/>
            <person name="Martin F."/>
            <person name="Perotto S."/>
        </authorList>
    </citation>
    <scope>NUCLEOTIDE SEQUENCE [LARGE SCALE GENOMIC DNA]</scope>
    <source>
        <strain evidence="8 9">F</strain>
    </source>
</reference>
<protein>
    <submittedName>
        <fullName evidence="8">Cytochrome P450</fullName>
    </submittedName>
</protein>
<comment type="similarity">
    <text evidence="1">Belongs to the cytochrome P450 family.</text>
</comment>
<dbReference type="STRING" id="1149755.A0A2J6RBB8"/>
<evidence type="ECO:0000256" key="7">
    <source>
        <dbReference type="PIRSR" id="PIRSR602401-1"/>
    </source>
</evidence>
<dbReference type="Gene3D" id="1.10.630.10">
    <property type="entry name" value="Cytochrome P450"/>
    <property type="match status" value="1"/>
</dbReference>
<dbReference type="PRINTS" id="PR00385">
    <property type="entry name" value="P450"/>
</dbReference>
<evidence type="ECO:0000313" key="8">
    <source>
        <dbReference type="EMBL" id="PMD35801.1"/>
    </source>
</evidence>
<dbReference type="EMBL" id="KZ613951">
    <property type="protein sequence ID" value="PMD35801.1"/>
    <property type="molecule type" value="Genomic_DNA"/>
</dbReference>
<keyword evidence="3 7" id="KW-0479">Metal-binding</keyword>
<evidence type="ECO:0000313" key="9">
    <source>
        <dbReference type="Proteomes" id="UP000235786"/>
    </source>
</evidence>
<keyword evidence="2 7" id="KW-0349">Heme</keyword>